<dbReference type="Proteomes" id="UP001172101">
    <property type="component" value="Unassembled WGS sequence"/>
</dbReference>
<reference evidence="1" key="1">
    <citation type="submission" date="2023-06" db="EMBL/GenBank/DDBJ databases">
        <title>Genome-scale phylogeny and comparative genomics of the fungal order Sordariales.</title>
        <authorList>
            <consortium name="Lawrence Berkeley National Laboratory"/>
            <person name="Hensen N."/>
            <person name="Bonometti L."/>
            <person name="Westerberg I."/>
            <person name="Brannstrom I.O."/>
            <person name="Guillou S."/>
            <person name="Cros-Aarteil S."/>
            <person name="Calhoun S."/>
            <person name="Haridas S."/>
            <person name="Kuo A."/>
            <person name="Mondo S."/>
            <person name="Pangilinan J."/>
            <person name="Riley R."/>
            <person name="LaButti K."/>
            <person name="Andreopoulos B."/>
            <person name="Lipzen A."/>
            <person name="Chen C."/>
            <person name="Yanf M."/>
            <person name="Daum C."/>
            <person name="Ng V."/>
            <person name="Clum A."/>
            <person name="Steindorff A."/>
            <person name="Ohm R."/>
            <person name="Martin F."/>
            <person name="Silar P."/>
            <person name="Natvig D."/>
            <person name="Lalanne C."/>
            <person name="Gautier V."/>
            <person name="Ament-velasquez S.L."/>
            <person name="Kruys A."/>
            <person name="Hutchinson M.I."/>
            <person name="Powell A.J."/>
            <person name="Barry K."/>
            <person name="Miller A.N."/>
            <person name="Grigoriev I.V."/>
            <person name="Debuchy R."/>
            <person name="Gladieux P."/>
            <person name="Thoren M.H."/>
            <person name="Johannesson H."/>
        </authorList>
    </citation>
    <scope>NUCLEOTIDE SEQUENCE</scope>
    <source>
        <strain evidence="1">SMH2392-1A</strain>
    </source>
</reference>
<dbReference type="RefSeq" id="XP_060297283.1">
    <property type="nucleotide sequence ID" value="XM_060434419.1"/>
</dbReference>
<dbReference type="GeneID" id="85317689"/>
<dbReference type="EMBL" id="JAUIRO010000004">
    <property type="protein sequence ID" value="KAK0718490.1"/>
    <property type="molecule type" value="Genomic_DNA"/>
</dbReference>
<dbReference type="AlphaFoldDB" id="A0AA40DWT1"/>
<comment type="caution">
    <text evidence="1">The sequence shown here is derived from an EMBL/GenBank/DDBJ whole genome shotgun (WGS) entry which is preliminary data.</text>
</comment>
<organism evidence="1 2">
    <name type="scientific">Lasiosphaeria miniovina</name>
    <dbReference type="NCBI Taxonomy" id="1954250"/>
    <lineage>
        <taxon>Eukaryota</taxon>
        <taxon>Fungi</taxon>
        <taxon>Dikarya</taxon>
        <taxon>Ascomycota</taxon>
        <taxon>Pezizomycotina</taxon>
        <taxon>Sordariomycetes</taxon>
        <taxon>Sordariomycetidae</taxon>
        <taxon>Sordariales</taxon>
        <taxon>Lasiosphaeriaceae</taxon>
        <taxon>Lasiosphaeria</taxon>
    </lineage>
</organism>
<gene>
    <name evidence="1" type="ORF">B0T26DRAFT_332165</name>
</gene>
<proteinExistence type="predicted"/>
<protein>
    <submittedName>
        <fullName evidence="1">Uncharacterized protein</fullName>
    </submittedName>
</protein>
<accession>A0AA40DWT1</accession>
<evidence type="ECO:0000313" key="2">
    <source>
        <dbReference type="Proteomes" id="UP001172101"/>
    </source>
</evidence>
<evidence type="ECO:0000313" key="1">
    <source>
        <dbReference type="EMBL" id="KAK0718490.1"/>
    </source>
</evidence>
<name>A0AA40DWT1_9PEZI</name>
<sequence>MASELATMELVRQHTSIPIPQVYGFELGLGPENPVGCPFFLLGYIHGSTAEHVSRAHVDVAGIFDQTYYLLRLPSLGHRRVGAQTQRLLGRKPPARDRPLFDQVADVLDKGHGCRGCTGHGPCREPRLVQIAADVESYCVLVAAQLLRVVHDIRP</sequence>
<keyword evidence="2" id="KW-1185">Reference proteome</keyword>